<evidence type="ECO:0000313" key="2">
    <source>
        <dbReference type="Proteomes" id="UP000821853"/>
    </source>
</evidence>
<accession>A0A9J6FFX8</accession>
<dbReference type="VEuPathDB" id="VectorBase:HLOH_049828"/>
<dbReference type="OMA" id="ASTHCTC"/>
<evidence type="ECO:0000313" key="1">
    <source>
        <dbReference type="EMBL" id="KAH9360956.1"/>
    </source>
</evidence>
<comment type="caution">
    <text evidence="1">The sequence shown here is derived from an EMBL/GenBank/DDBJ whole genome shotgun (WGS) entry which is preliminary data.</text>
</comment>
<sequence>MDISLRTALVLTNSASTHCTCSLQHRVDFQAQGGGNNRRNFNVGGGVRGEYDVYRGKGGSRVVVSGGVADGLSRVDGKTYHGKPQTNVGIKVEVPFKG</sequence>
<reference evidence="1 2" key="1">
    <citation type="journal article" date="2020" name="Cell">
        <title>Large-Scale Comparative Analyses of Tick Genomes Elucidate Their Genetic Diversity and Vector Capacities.</title>
        <authorList>
            <consortium name="Tick Genome and Microbiome Consortium (TIGMIC)"/>
            <person name="Jia N."/>
            <person name="Wang J."/>
            <person name="Shi W."/>
            <person name="Du L."/>
            <person name="Sun Y."/>
            <person name="Zhan W."/>
            <person name="Jiang J.F."/>
            <person name="Wang Q."/>
            <person name="Zhang B."/>
            <person name="Ji P."/>
            <person name="Bell-Sakyi L."/>
            <person name="Cui X.M."/>
            <person name="Yuan T.T."/>
            <person name="Jiang B.G."/>
            <person name="Yang W.F."/>
            <person name="Lam T.T."/>
            <person name="Chang Q.C."/>
            <person name="Ding S.J."/>
            <person name="Wang X.J."/>
            <person name="Zhu J.G."/>
            <person name="Ruan X.D."/>
            <person name="Zhao L."/>
            <person name="Wei J.T."/>
            <person name="Ye R.Z."/>
            <person name="Que T.C."/>
            <person name="Du C.H."/>
            <person name="Zhou Y.H."/>
            <person name="Cheng J.X."/>
            <person name="Dai P.F."/>
            <person name="Guo W.B."/>
            <person name="Han X.H."/>
            <person name="Huang E.J."/>
            <person name="Li L.F."/>
            <person name="Wei W."/>
            <person name="Gao Y.C."/>
            <person name="Liu J.Z."/>
            <person name="Shao H.Z."/>
            <person name="Wang X."/>
            <person name="Wang C.C."/>
            <person name="Yang T.C."/>
            <person name="Huo Q.B."/>
            <person name="Li W."/>
            <person name="Chen H.Y."/>
            <person name="Chen S.E."/>
            <person name="Zhou L.G."/>
            <person name="Ni X.B."/>
            <person name="Tian J.H."/>
            <person name="Sheng Y."/>
            <person name="Liu T."/>
            <person name="Pan Y.S."/>
            <person name="Xia L.Y."/>
            <person name="Li J."/>
            <person name="Zhao F."/>
            <person name="Cao W.C."/>
        </authorList>
    </citation>
    <scope>NUCLEOTIDE SEQUENCE [LARGE SCALE GENOMIC DNA]</scope>
    <source>
        <strain evidence="1">HaeL-2018</strain>
    </source>
</reference>
<dbReference type="Proteomes" id="UP000821853">
    <property type="component" value="Chromosome 1"/>
</dbReference>
<protein>
    <submittedName>
        <fullName evidence="1">Uncharacterized protein</fullName>
    </submittedName>
</protein>
<proteinExistence type="predicted"/>
<name>A0A9J6FFX8_HAELO</name>
<dbReference type="AlphaFoldDB" id="A0A9J6FFX8"/>
<dbReference type="EMBL" id="JABSTR010000001">
    <property type="protein sequence ID" value="KAH9360956.1"/>
    <property type="molecule type" value="Genomic_DNA"/>
</dbReference>
<organism evidence="1 2">
    <name type="scientific">Haemaphysalis longicornis</name>
    <name type="common">Bush tick</name>
    <dbReference type="NCBI Taxonomy" id="44386"/>
    <lineage>
        <taxon>Eukaryota</taxon>
        <taxon>Metazoa</taxon>
        <taxon>Ecdysozoa</taxon>
        <taxon>Arthropoda</taxon>
        <taxon>Chelicerata</taxon>
        <taxon>Arachnida</taxon>
        <taxon>Acari</taxon>
        <taxon>Parasitiformes</taxon>
        <taxon>Ixodida</taxon>
        <taxon>Ixodoidea</taxon>
        <taxon>Ixodidae</taxon>
        <taxon>Haemaphysalinae</taxon>
        <taxon>Haemaphysalis</taxon>
    </lineage>
</organism>
<gene>
    <name evidence="1" type="ORF">HPB48_007037</name>
</gene>
<keyword evidence="2" id="KW-1185">Reference proteome</keyword>